<dbReference type="FunFam" id="1.10.730.10:FF:000002">
    <property type="entry name" value="Leucine--tRNA ligase"/>
    <property type="match status" value="1"/>
</dbReference>
<dbReference type="FunFam" id="3.10.20.590:FF:000001">
    <property type="entry name" value="Leucine--tRNA ligase"/>
    <property type="match status" value="1"/>
</dbReference>
<dbReference type="GO" id="GO:0005524">
    <property type="term" value="F:ATP binding"/>
    <property type="evidence" value="ECO:0007669"/>
    <property type="project" value="UniProtKB-KW"/>
</dbReference>
<dbReference type="Gene3D" id="3.40.50.620">
    <property type="entry name" value="HUPs"/>
    <property type="match status" value="2"/>
</dbReference>
<dbReference type="GO" id="GO:0006429">
    <property type="term" value="P:leucyl-tRNA aminoacylation"/>
    <property type="evidence" value="ECO:0007669"/>
    <property type="project" value="InterPro"/>
</dbReference>
<dbReference type="AlphaFoldDB" id="A0A3B1C701"/>
<dbReference type="InterPro" id="IPR009080">
    <property type="entry name" value="tRNAsynth_Ia_anticodon-bd"/>
</dbReference>
<evidence type="ECO:0000259" key="11">
    <source>
        <dbReference type="Pfam" id="PF00133"/>
    </source>
</evidence>
<proteinExistence type="inferred from homology"/>
<dbReference type="EC" id="6.1.1.4" evidence="2"/>
<dbReference type="InterPro" id="IPR014729">
    <property type="entry name" value="Rossmann-like_a/b/a_fold"/>
</dbReference>
<dbReference type="Pfam" id="PF00133">
    <property type="entry name" value="tRNA-synt_1"/>
    <property type="match status" value="1"/>
</dbReference>
<gene>
    <name evidence="15" type="ORF">MNBD_NITROSPINAE02-2173</name>
</gene>
<dbReference type="PRINTS" id="PR00985">
    <property type="entry name" value="TRNASYNTHLEU"/>
</dbReference>
<evidence type="ECO:0000256" key="10">
    <source>
        <dbReference type="ARBA" id="ARBA00047469"/>
    </source>
</evidence>
<dbReference type="Gene3D" id="3.90.740.10">
    <property type="entry name" value="Valyl/Leucyl/Isoleucyl-tRNA synthetase, editing domain"/>
    <property type="match status" value="1"/>
</dbReference>
<dbReference type="Pfam" id="PF09334">
    <property type="entry name" value="tRNA-synt_1g"/>
    <property type="match status" value="1"/>
</dbReference>
<dbReference type="FunFam" id="3.40.50.620:FF:000056">
    <property type="entry name" value="Leucine--tRNA ligase"/>
    <property type="match status" value="1"/>
</dbReference>
<feature type="domain" description="Methionyl/Valyl/Leucyl/Isoleucyl-tRNA synthetase anticodon-binding" evidence="12">
    <location>
        <begin position="671"/>
        <end position="793"/>
    </location>
</feature>
<evidence type="ECO:0000256" key="1">
    <source>
        <dbReference type="ARBA" id="ARBA00005594"/>
    </source>
</evidence>
<keyword evidence="8 15" id="KW-0030">Aminoacyl-tRNA synthetase</keyword>
<dbReference type="SUPFAM" id="SSF52374">
    <property type="entry name" value="Nucleotidylyl transferase"/>
    <property type="match status" value="1"/>
</dbReference>
<dbReference type="CDD" id="cd07958">
    <property type="entry name" value="Anticodon_Ia_Leu_BEm"/>
    <property type="match status" value="1"/>
</dbReference>
<evidence type="ECO:0000256" key="4">
    <source>
        <dbReference type="ARBA" id="ARBA00022598"/>
    </source>
</evidence>
<dbReference type="InterPro" id="IPR025709">
    <property type="entry name" value="Leu_tRNA-synth_edit"/>
</dbReference>
<evidence type="ECO:0000256" key="2">
    <source>
        <dbReference type="ARBA" id="ARBA00013164"/>
    </source>
</evidence>
<evidence type="ECO:0000256" key="6">
    <source>
        <dbReference type="ARBA" id="ARBA00022840"/>
    </source>
</evidence>
<keyword evidence="4 15" id="KW-0436">Ligase</keyword>
<evidence type="ECO:0000256" key="9">
    <source>
        <dbReference type="ARBA" id="ARBA00030520"/>
    </source>
</evidence>
<dbReference type="PANTHER" id="PTHR43740">
    <property type="entry name" value="LEUCYL-TRNA SYNTHETASE"/>
    <property type="match status" value="1"/>
</dbReference>
<dbReference type="InterPro" id="IPR009008">
    <property type="entry name" value="Val/Leu/Ile-tRNA-synth_edit"/>
</dbReference>
<feature type="domain" description="Aminoacyl-tRNA synthetase class Ia" evidence="11">
    <location>
        <begin position="426"/>
        <end position="626"/>
    </location>
</feature>
<dbReference type="Gene3D" id="1.10.730.10">
    <property type="entry name" value="Isoleucyl-tRNA Synthetase, Domain 1"/>
    <property type="match status" value="1"/>
</dbReference>
<feature type="domain" description="Leucyl-tRNA synthetase editing" evidence="14">
    <location>
        <begin position="222"/>
        <end position="412"/>
    </location>
</feature>
<dbReference type="FunFam" id="3.40.50.620:FF:000003">
    <property type="entry name" value="Leucine--tRNA ligase"/>
    <property type="match status" value="1"/>
</dbReference>
<organism evidence="15">
    <name type="scientific">hydrothermal vent metagenome</name>
    <dbReference type="NCBI Taxonomy" id="652676"/>
    <lineage>
        <taxon>unclassified sequences</taxon>
        <taxon>metagenomes</taxon>
        <taxon>ecological metagenomes</taxon>
    </lineage>
</organism>
<dbReference type="SUPFAM" id="SSF50677">
    <property type="entry name" value="ValRS/IleRS/LeuRS editing domain"/>
    <property type="match status" value="1"/>
</dbReference>
<reference evidence="15" key="1">
    <citation type="submission" date="2018-06" db="EMBL/GenBank/DDBJ databases">
        <authorList>
            <person name="Zhirakovskaya E."/>
        </authorList>
    </citation>
    <scope>NUCLEOTIDE SEQUENCE</scope>
</reference>
<name>A0A3B1C701_9ZZZZ</name>
<evidence type="ECO:0000259" key="13">
    <source>
        <dbReference type="Pfam" id="PF09334"/>
    </source>
</evidence>
<evidence type="ECO:0000259" key="14">
    <source>
        <dbReference type="Pfam" id="PF13603"/>
    </source>
</evidence>
<evidence type="ECO:0000259" key="12">
    <source>
        <dbReference type="Pfam" id="PF08264"/>
    </source>
</evidence>
<dbReference type="CDD" id="cd00812">
    <property type="entry name" value="LeuRS_core"/>
    <property type="match status" value="1"/>
</dbReference>
<evidence type="ECO:0000256" key="5">
    <source>
        <dbReference type="ARBA" id="ARBA00022741"/>
    </source>
</evidence>
<dbReference type="PROSITE" id="PS00178">
    <property type="entry name" value="AA_TRNA_LIGASE_I"/>
    <property type="match status" value="1"/>
</dbReference>
<dbReference type="HAMAP" id="MF_00049_B">
    <property type="entry name" value="Leu_tRNA_synth_B"/>
    <property type="match status" value="1"/>
</dbReference>
<dbReference type="NCBIfam" id="TIGR00396">
    <property type="entry name" value="leuS_bact"/>
    <property type="match status" value="1"/>
</dbReference>
<dbReference type="InterPro" id="IPR013155">
    <property type="entry name" value="M/V/L/I-tRNA-synth_anticd-bd"/>
</dbReference>
<accession>A0A3B1C701</accession>
<evidence type="ECO:0000256" key="7">
    <source>
        <dbReference type="ARBA" id="ARBA00022917"/>
    </source>
</evidence>
<dbReference type="InterPro" id="IPR002300">
    <property type="entry name" value="aa-tRNA-synth_Ia"/>
</dbReference>
<dbReference type="EMBL" id="UOGE01000048">
    <property type="protein sequence ID" value="VAX19804.1"/>
    <property type="molecule type" value="Genomic_DNA"/>
</dbReference>
<protein>
    <recommendedName>
        <fullName evidence="2">leucine--tRNA ligase</fullName>
        <ecNumber evidence="2">6.1.1.4</ecNumber>
    </recommendedName>
    <alternativeName>
        <fullName evidence="9">Leucyl-tRNA synthetase</fullName>
    </alternativeName>
</protein>
<comment type="similarity">
    <text evidence="1">Belongs to the class-I aminoacyl-tRNA synthetase family.</text>
</comment>
<comment type="catalytic activity">
    <reaction evidence="10">
        <text>tRNA(Leu) + L-leucine + ATP = L-leucyl-tRNA(Leu) + AMP + diphosphate</text>
        <dbReference type="Rhea" id="RHEA:11688"/>
        <dbReference type="Rhea" id="RHEA-COMP:9613"/>
        <dbReference type="Rhea" id="RHEA-COMP:9622"/>
        <dbReference type="ChEBI" id="CHEBI:30616"/>
        <dbReference type="ChEBI" id="CHEBI:33019"/>
        <dbReference type="ChEBI" id="CHEBI:57427"/>
        <dbReference type="ChEBI" id="CHEBI:78442"/>
        <dbReference type="ChEBI" id="CHEBI:78494"/>
        <dbReference type="ChEBI" id="CHEBI:456215"/>
        <dbReference type="EC" id="6.1.1.4"/>
    </reaction>
</comment>
<keyword evidence="5" id="KW-0547">Nucleotide-binding</keyword>
<dbReference type="SUPFAM" id="SSF47323">
    <property type="entry name" value="Anticodon-binding domain of a subclass of class I aminoacyl-tRNA synthetases"/>
    <property type="match status" value="1"/>
</dbReference>
<sequence>MSDFYDFKSIEAKWRRLWEESGAFKVKRDPDRKKFYLLEMFPYPSGKLHVGHLRNYTIGEVIARHKRMMGFNVLHPIGWDAFGMPAENAAIQNRTHPAKWTKSNIEEMRRQFRMMGISYDWDREVATCHPGYYKWTQWIFARMFDEGLAYRKKSFVNWCPSCETVLANEQVIGAQCWRCDSKVTQQERDGWFLKITDYAEDLLDGLEELKEGWPERVVTMQKNWIGRSYGAELEFEIEDGGSITVFTTRPDTLYGATFMALAPEHPLSRELARGSELEKDVEEFVARVARQDTISRSSEGVEKEGVFTGRFARNPLNHELIPIWIANFVLIEYGSGAIMSVPAHDQRDFEFATRYDIPIVEVISPTGPVFDGVAESESLLEAYSGDGIMINSGPFNGLHNTKEGIARVSAYLEEKGIGKRTVNYRLRDWGISRQRYWGAPIPIVHCKKCGAVRVPDGDLPVILPTDMEFVEGESPIADNKDFTETICPKCGGQAKRETDTMDTFMCSSWYFSRYPSARCSTALANKDDVDYWMPVDQYVGGIEHAVLHLLYARFFTRFLQKIGSLKEKEPFARLLTQGMVIKDGAKMSKSKGNVVALDDMATKYGADATRLFILFASPPERDLEWDDSGIDGSSRFLNRVHRLITGSLDKIKNGGAAPPPLGGLPKDLADIRRATHKTIAKVTLDFERMQYNTAIASVMELVNTLTSVKACDGDDYNAVLREAVETLLLLLQPITPHFSAEFWEITGRGSDIINEKWPVADKACLVQDELLIIVQVNGKLRGRMTVPADMPDDEIKKMALAQEKVKNFLEDKEVQKVIVVPKKLVNIVT</sequence>
<dbReference type="GO" id="GO:0004823">
    <property type="term" value="F:leucine-tRNA ligase activity"/>
    <property type="evidence" value="ECO:0007669"/>
    <property type="project" value="UniProtKB-EC"/>
</dbReference>
<dbReference type="InterPro" id="IPR001412">
    <property type="entry name" value="aa-tRNA-synth_I_CS"/>
</dbReference>
<dbReference type="Pfam" id="PF13603">
    <property type="entry name" value="tRNA-synt_1_2"/>
    <property type="match status" value="1"/>
</dbReference>
<evidence type="ECO:0000313" key="15">
    <source>
        <dbReference type="EMBL" id="VAX19804.1"/>
    </source>
</evidence>
<dbReference type="InterPro" id="IPR002302">
    <property type="entry name" value="Leu-tRNA-ligase"/>
</dbReference>
<feature type="domain" description="Methionyl/Leucyl tRNA synthetase" evidence="13">
    <location>
        <begin position="41"/>
        <end position="182"/>
    </location>
</feature>
<dbReference type="Gene3D" id="3.10.20.590">
    <property type="match status" value="1"/>
</dbReference>
<dbReference type="Pfam" id="PF08264">
    <property type="entry name" value="Anticodon_1"/>
    <property type="match status" value="1"/>
</dbReference>
<keyword evidence="6" id="KW-0067">ATP-binding</keyword>
<dbReference type="GO" id="GO:0002161">
    <property type="term" value="F:aminoacyl-tRNA deacylase activity"/>
    <property type="evidence" value="ECO:0007669"/>
    <property type="project" value="InterPro"/>
</dbReference>
<evidence type="ECO:0000256" key="3">
    <source>
        <dbReference type="ARBA" id="ARBA00022490"/>
    </source>
</evidence>
<evidence type="ECO:0000256" key="8">
    <source>
        <dbReference type="ARBA" id="ARBA00023146"/>
    </source>
</evidence>
<dbReference type="PANTHER" id="PTHR43740:SF2">
    <property type="entry name" value="LEUCINE--TRNA LIGASE, MITOCHONDRIAL"/>
    <property type="match status" value="1"/>
</dbReference>
<dbReference type="GO" id="GO:0005829">
    <property type="term" value="C:cytosol"/>
    <property type="evidence" value="ECO:0007669"/>
    <property type="project" value="TreeGrafter"/>
</dbReference>
<dbReference type="InterPro" id="IPR015413">
    <property type="entry name" value="Methionyl/Leucyl_tRNA_Synth"/>
</dbReference>
<keyword evidence="7" id="KW-0648">Protein biosynthesis</keyword>
<keyword evidence="3" id="KW-0963">Cytoplasm</keyword>